<evidence type="ECO:0000313" key="1">
    <source>
        <dbReference type="EMBL" id="MBW89793.1"/>
    </source>
</evidence>
<organism evidence="1">
    <name type="scientific">Rhizophora mucronata</name>
    <name type="common">Asiatic mangrove</name>
    <dbReference type="NCBI Taxonomy" id="61149"/>
    <lineage>
        <taxon>Eukaryota</taxon>
        <taxon>Viridiplantae</taxon>
        <taxon>Streptophyta</taxon>
        <taxon>Embryophyta</taxon>
        <taxon>Tracheophyta</taxon>
        <taxon>Spermatophyta</taxon>
        <taxon>Magnoliopsida</taxon>
        <taxon>eudicotyledons</taxon>
        <taxon>Gunneridae</taxon>
        <taxon>Pentapetalae</taxon>
        <taxon>rosids</taxon>
        <taxon>fabids</taxon>
        <taxon>Malpighiales</taxon>
        <taxon>Rhizophoraceae</taxon>
        <taxon>Rhizophora</taxon>
    </lineage>
</organism>
<accession>A0A2P2J8J8</accession>
<dbReference type="EMBL" id="GGEC01009310">
    <property type="protein sequence ID" value="MBW89793.1"/>
    <property type="molecule type" value="Transcribed_RNA"/>
</dbReference>
<protein>
    <submittedName>
        <fullName evidence="1">Uncharacterized protein MANES_11G161400</fullName>
    </submittedName>
</protein>
<name>A0A2P2J8J8_RHIMU</name>
<reference evidence="1" key="1">
    <citation type="submission" date="2018-02" db="EMBL/GenBank/DDBJ databases">
        <title>Rhizophora mucronata_Transcriptome.</title>
        <authorList>
            <person name="Meera S.P."/>
            <person name="Sreeshan A."/>
            <person name="Augustine A."/>
        </authorList>
    </citation>
    <scope>NUCLEOTIDE SEQUENCE</scope>
    <source>
        <tissue evidence="1">Leaf</tissue>
    </source>
</reference>
<proteinExistence type="predicted"/>
<sequence length="41" mass="4794">MVVYLMPYYHFLDLNSSQDLSFCCQSAIQSYKNCLELPQSI</sequence>
<dbReference type="AlphaFoldDB" id="A0A2P2J8J8"/>